<feature type="compositionally biased region" description="Basic residues" evidence="1">
    <location>
        <begin position="225"/>
        <end position="234"/>
    </location>
</feature>
<proteinExistence type="predicted"/>
<reference evidence="3" key="1">
    <citation type="submission" date="2025-08" db="UniProtKB">
        <authorList>
            <consortium name="RefSeq"/>
        </authorList>
    </citation>
    <scope>IDENTIFICATION</scope>
</reference>
<evidence type="ECO:0000256" key="1">
    <source>
        <dbReference type="SAM" id="MobiDB-lite"/>
    </source>
</evidence>
<feature type="compositionally biased region" description="Polar residues" evidence="1">
    <location>
        <begin position="305"/>
        <end position="315"/>
    </location>
</feature>
<feature type="compositionally biased region" description="Basic and acidic residues" evidence="1">
    <location>
        <begin position="182"/>
        <end position="194"/>
    </location>
</feature>
<protein>
    <submittedName>
        <fullName evidence="3">snRNA-activating protein complex subunit 1-like isoform X2</fullName>
    </submittedName>
</protein>
<evidence type="ECO:0000313" key="3">
    <source>
        <dbReference type="RefSeq" id="XP_014666647.1"/>
    </source>
</evidence>
<dbReference type="Pfam" id="PF09808">
    <property type="entry name" value="SNAPC1"/>
    <property type="match status" value="1"/>
</dbReference>
<dbReference type="GeneID" id="106808418"/>
<dbReference type="PANTHER" id="PTHR15131">
    <property type="entry name" value="SMALL NUCLEAR RNA ACTIVATING COMPLEX, POLYPEPTIDE 1"/>
    <property type="match status" value="1"/>
</dbReference>
<feature type="region of interest" description="Disordered" evidence="1">
    <location>
        <begin position="173"/>
        <end position="358"/>
    </location>
</feature>
<accession>A0ABM1E376</accession>
<gene>
    <name evidence="3" type="primary">LOC106808418</name>
</gene>
<dbReference type="RefSeq" id="XP_014666647.1">
    <property type="nucleotide sequence ID" value="XM_014811161.1"/>
</dbReference>
<organism evidence="2 3">
    <name type="scientific">Priapulus caudatus</name>
    <name type="common">Priapulid worm</name>
    <dbReference type="NCBI Taxonomy" id="37621"/>
    <lineage>
        <taxon>Eukaryota</taxon>
        <taxon>Metazoa</taxon>
        <taxon>Ecdysozoa</taxon>
        <taxon>Scalidophora</taxon>
        <taxon>Priapulida</taxon>
        <taxon>Priapulimorpha</taxon>
        <taxon>Priapulimorphida</taxon>
        <taxon>Priapulidae</taxon>
        <taxon>Priapulus</taxon>
    </lineage>
</organism>
<sequence>MRLDETAQMSVTRVVRTIPSYLAAGFQTDYEKLLSRFAVTGSVRYEEFAKIWKEMRFPLIFCGRSSQKELCLMGPLSLKVNTELDGIAEDLKAQKSELTELTQTDSFEQLEAIHNQYQSMKRALCGPDASAPDFSLNVVHKNIAAVIGRTVAERATDRKRTYRRDEPLMSEEDEVIDEYEDERVPRSSTADKRMAIKKKAMNLVPTAPKDRRHRQAKATSSPQRNAKRATRPRLKPTELPTEEEMEGKTTLSMPTFHVETECKKRGRKSAKAKASSRIGSPKKDKSSVKPISENVKSHRGKEDASASSLATSPTVEPNPPKRRRKGKQPVLHASELLVKREKPAKKSKPTKKTKASCK</sequence>
<dbReference type="Proteomes" id="UP000695022">
    <property type="component" value="Unplaced"/>
</dbReference>
<dbReference type="InterPro" id="IPR019188">
    <property type="entry name" value="SNAPC1"/>
</dbReference>
<feature type="compositionally biased region" description="Basic residues" evidence="1">
    <location>
        <begin position="342"/>
        <end position="358"/>
    </location>
</feature>
<dbReference type="PANTHER" id="PTHR15131:SF3">
    <property type="entry name" value="SNRNA-ACTIVATING PROTEIN COMPLEX SUBUNIT 1"/>
    <property type="match status" value="1"/>
</dbReference>
<keyword evidence="2" id="KW-1185">Reference proteome</keyword>
<name>A0ABM1E376_PRICU</name>
<evidence type="ECO:0000313" key="2">
    <source>
        <dbReference type="Proteomes" id="UP000695022"/>
    </source>
</evidence>